<evidence type="ECO:0000259" key="2">
    <source>
        <dbReference type="Pfam" id="PF24883"/>
    </source>
</evidence>
<keyword evidence="1" id="KW-0677">Repeat</keyword>
<dbReference type="AlphaFoldDB" id="A0AAD6HKQ4"/>
<evidence type="ECO:0000259" key="3">
    <source>
        <dbReference type="Pfam" id="PF25053"/>
    </source>
</evidence>
<dbReference type="InterPro" id="IPR027417">
    <property type="entry name" value="P-loop_NTPase"/>
</dbReference>
<accession>A0AAD6HKQ4</accession>
<feature type="domain" description="Nephrocystin 3-like N-terminal" evidence="2">
    <location>
        <begin position="307"/>
        <end position="489"/>
    </location>
</feature>
<dbReference type="PANTHER" id="PTHR10039:SF5">
    <property type="entry name" value="NACHT DOMAIN-CONTAINING PROTEIN"/>
    <property type="match status" value="1"/>
</dbReference>
<evidence type="ECO:0008006" key="6">
    <source>
        <dbReference type="Google" id="ProtNLM"/>
    </source>
</evidence>
<proteinExistence type="predicted"/>
<name>A0AAD6HKQ4_9EURO</name>
<dbReference type="SUPFAM" id="SSF52540">
    <property type="entry name" value="P-loop containing nucleoside triphosphate hydrolases"/>
    <property type="match status" value="1"/>
</dbReference>
<evidence type="ECO:0000256" key="1">
    <source>
        <dbReference type="ARBA" id="ARBA00022737"/>
    </source>
</evidence>
<evidence type="ECO:0000313" key="5">
    <source>
        <dbReference type="Proteomes" id="UP001215712"/>
    </source>
</evidence>
<dbReference type="Gene3D" id="3.40.50.300">
    <property type="entry name" value="P-loop containing nucleotide triphosphate hydrolases"/>
    <property type="match status" value="1"/>
</dbReference>
<keyword evidence="5" id="KW-1185">Reference proteome</keyword>
<dbReference type="InterPro" id="IPR056884">
    <property type="entry name" value="NPHP3-like_N"/>
</dbReference>
<evidence type="ECO:0000313" key="4">
    <source>
        <dbReference type="EMBL" id="KAJ5724761.1"/>
    </source>
</evidence>
<feature type="domain" description="DUF7791" evidence="3">
    <location>
        <begin position="594"/>
        <end position="737"/>
    </location>
</feature>
<dbReference type="Pfam" id="PF25053">
    <property type="entry name" value="DUF7791"/>
    <property type="match status" value="1"/>
</dbReference>
<dbReference type="EMBL" id="JAQJAN010000008">
    <property type="protein sequence ID" value="KAJ5724761.1"/>
    <property type="molecule type" value="Genomic_DNA"/>
</dbReference>
<organism evidence="4 5">
    <name type="scientific">Penicillium malachiteum</name>
    <dbReference type="NCBI Taxonomy" id="1324776"/>
    <lineage>
        <taxon>Eukaryota</taxon>
        <taxon>Fungi</taxon>
        <taxon>Dikarya</taxon>
        <taxon>Ascomycota</taxon>
        <taxon>Pezizomycotina</taxon>
        <taxon>Eurotiomycetes</taxon>
        <taxon>Eurotiomycetidae</taxon>
        <taxon>Eurotiales</taxon>
        <taxon>Aspergillaceae</taxon>
        <taxon>Penicillium</taxon>
    </lineage>
</organism>
<dbReference type="Pfam" id="PF24883">
    <property type="entry name" value="NPHP3_N"/>
    <property type="match status" value="1"/>
</dbReference>
<comment type="caution">
    <text evidence="4">The sequence shown here is derived from an EMBL/GenBank/DDBJ whole genome shotgun (WGS) entry which is preliminary data.</text>
</comment>
<reference evidence="4" key="2">
    <citation type="submission" date="2023-01" db="EMBL/GenBank/DDBJ databases">
        <authorList>
            <person name="Petersen C."/>
        </authorList>
    </citation>
    <scope>NUCLEOTIDE SEQUENCE</scope>
    <source>
        <strain evidence="4">IBT 17514</strain>
    </source>
</reference>
<dbReference type="InterPro" id="IPR056693">
    <property type="entry name" value="DUF7791"/>
</dbReference>
<gene>
    <name evidence="4" type="ORF">N7493_006489</name>
</gene>
<reference evidence="4" key="1">
    <citation type="journal article" date="2023" name="IMA Fungus">
        <title>Comparative genomic study of the Penicillium genus elucidates a diverse pangenome and 15 lateral gene transfer events.</title>
        <authorList>
            <person name="Petersen C."/>
            <person name="Sorensen T."/>
            <person name="Nielsen M.R."/>
            <person name="Sondergaard T.E."/>
            <person name="Sorensen J.L."/>
            <person name="Fitzpatrick D.A."/>
            <person name="Frisvad J.C."/>
            <person name="Nielsen K.L."/>
        </authorList>
    </citation>
    <scope>NUCLEOTIDE SEQUENCE</scope>
    <source>
        <strain evidence="4">IBT 17514</strain>
    </source>
</reference>
<dbReference type="PANTHER" id="PTHR10039">
    <property type="entry name" value="AMELOGENIN"/>
    <property type="match status" value="1"/>
</dbReference>
<protein>
    <recommendedName>
        <fullName evidence="6">NACHT domain-containing protein</fullName>
    </recommendedName>
</protein>
<dbReference type="Proteomes" id="UP001215712">
    <property type="component" value="Unassembled WGS sequence"/>
</dbReference>
<sequence>MLDPLTALSTASAVVQLVDFGMKVLDDTRQIYGEGQLITREELMGVTQDLLHVNQLLVYKPQPKGLIADPLTDAEKALEKLAADCSIVATELITCLESLAARPGVGHWESFLQAIRSRWHHEKIKEMQKRIKSFQDQLALRVLAVLNTRTIVQGERQEQRFDRLEQAHGDVVDVVAINRKLLQSTIGSSAAELFHSISQNEQSAKVRHEEIISAILKLRDGSSKVITGNQTNVTPDLHMHETIMTLQKPIFEHVDFHVQNFQVVQSKILDCLHFRQIDHRYDTVVNAHRNTYEWIYHDPDVENKPWSNFSQWLEQGHGCYWVNGKAGSGKSTLMKFIYSHPTTAKSLSSWAGRNELVISSFFLSNLGKSLQKSPAGLIRSLLYEALRKHPHLIPQVVPELCREAAGIQPISKRDEPAFRIHEPPDKLEEPSFTELTKAFHRLIRDCSENLRFCFFIDGVDECEGDYSALLELIAFASHSPHIKILVSSRPITPCVAAFSEFPSLRLQDLTHDDIMVFVEDKVKDQLERRVGDRADALILEIVDRASGVFLWITLVVRSVILGVQSMDRYEDLQRRVDELPADLMDLYSHMLQNIGPLYAQQASQIFQLILNSVGIENGEEITTLQLSFADQNPVDAKTTPIREISSSEETRRTEEMDGRIRSRCCGLLEIRDRKYSGGRLMSIRRPTVAFLHRTVFEFLTEQIESKDWLGLTTSKSDFDPQLSLASSCILLAKSLPQQWVVDRDSLPSQCMQNCLYHCSMVDHETSLTMELLDELNRTVSYQFAKVWSPGSDSGEQKFYIAASPFNEALAVCDRPNSFLHLSVTWGLSFYLQDKLDFGDYDTVQLEELLHLAVTSFILACPGPESSSSLYAASESLRVMRYAKIISLLLDYGISPNRHAKGSNKSSAWESLLDSLHRQLSYHEEFLQSFNEEGSYSRTLLNLIVVMIMSAADPNASIIWRSKNYRGVEKPVQFRRSALRIIELLPSGDDTNFTHHKTQPAASLHYQQIVQYRTRLISMLQEKGAVSREWRGSVSTDEVIRKSLSSANLKVPEPKAGEEKSRRPWKQMVRAFRRTKV</sequence>